<sequence length="191" mass="21847">MSPESSTDSYPAFAYVELRENPRKNLNQASKLDVSPLAALGYDGASTNTGRKNGSMVCIEKEIGRSLQRIICLLHVNELRHRYLMKHLAGITTGPETRSGHIGEELLHFHDYQPDITLSEGSLVNTESTFILQDGRTVVRRAVWLQEGKRYERCNWTATDNQRKILREKNKEVYVAFVDLKKVLTQWIEIN</sequence>
<gene>
    <name evidence="1" type="ORF">ANN_01022</name>
</gene>
<name>A0ABQ8TSF2_PERAM</name>
<proteinExistence type="predicted"/>
<reference evidence="1 2" key="1">
    <citation type="journal article" date="2022" name="Allergy">
        <title>Genome assembly and annotation of Periplaneta americana reveal a comprehensive cockroach allergen profile.</title>
        <authorList>
            <person name="Wang L."/>
            <person name="Xiong Q."/>
            <person name="Saelim N."/>
            <person name="Wang L."/>
            <person name="Nong W."/>
            <person name="Wan A.T."/>
            <person name="Shi M."/>
            <person name="Liu X."/>
            <person name="Cao Q."/>
            <person name="Hui J.H.L."/>
            <person name="Sookrung N."/>
            <person name="Leung T.F."/>
            <person name="Tungtrongchitr A."/>
            <person name="Tsui S.K.W."/>
        </authorList>
    </citation>
    <scope>NUCLEOTIDE SEQUENCE [LARGE SCALE GENOMIC DNA]</scope>
    <source>
        <strain evidence="1">PWHHKU_190912</strain>
    </source>
</reference>
<dbReference type="EMBL" id="JAJSOF020000003">
    <property type="protein sequence ID" value="KAJ4449619.1"/>
    <property type="molecule type" value="Genomic_DNA"/>
</dbReference>
<keyword evidence="2" id="KW-1185">Reference proteome</keyword>
<evidence type="ECO:0000313" key="2">
    <source>
        <dbReference type="Proteomes" id="UP001148838"/>
    </source>
</evidence>
<accession>A0ABQ8TSF2</accession>
<evidence type="ECO:0000313" key="1">
    <source>
        <dbReference type="EMBL" id="KAJ4449619.1"/>
    </source>
</evidence>
<protein>
    <submittedName>
        <fullName evidence="1">Uncharacterized protein</fullName>
    </submittedName>
</protein>
<comment type="caution">
    <text evidence="1">The sequence shown here is derived from an EMBL/GenBank/DDBJ whole genome shotgun (WGS) entry which is preliminary data.</text>
</comment>
<organism evidence="1 2">
    <name type="scientific">Periplaneta americana</name>
    <name type="common">American cockroach</name>
    <name type="synonym">Blatta americana</name>
    <dbReference type="NCBI Taxonomy" id="6978"/>
    <lineage>
        <taxon>Eukaryota</taxon>
        <taxon>Metazoa</taxon>
        <taxon>Ecdysozoa</taxon>
        <taxon>Arthropoda</taxon>
        <taxon>Hexapoda</taxon>
        <taxon>Insecta</taxon>
        <taxon>Pterygota</taxon>
        <taxon>Neoptera</taxon>
        <taxon>Polyneoptera</taxon>
        <taxon>Dictyoptera</taxon>
        <taxon>Blattodea</taxon>
        <taxon>Blattoidea</taxon>
        <taxon>Blattidae</taxon>
        <taxon>Blattinae</taxon>
        <taxon>Periplaneta</taxon>
    </lineage>
</organism>
<dbReference type="Proteomes" id="UP001148838">
    <property type="component" value="Unassembled WGS sequence"/>
</dbReference>